<accession>A0A165WLM4</accession>
<evidence type="ECO:0000313" key="1">
    <source>
        <dbReference type="EMBL" id="KZP07728.1"/>
    </source>
</evidence>
<protein>
    <submittedName>
        <fullName evidence="1">Uncharacterized protein</fullName>
    </submittedName>
</protein>
<dbReference type="EMBL" id="KV417741">
    <property type="protein sequence ID" value="KZP07728.1"/>
    <property type="molecule type" value="Genomic_DNA"/>
</dbReference>
<sequence length="124" mass="13817">MAKSIQTPLSHTSSNQRHALVTRSLSSFDQLSIVHYLPLLLPTIPFHLSIHQCQQCLLNVSYIAPYLAKCIVNALDNRVHGALGPSLLGGFHWRESRWYIDIELEGDTSGIEAVGFRISYSGVQ</sequence>
<dbReference type="Proteomes" id="UP000076532">
    <property type="component" value="Unassembled WGS sequence"/>
</dbReference>
<keyword evidence="2" id="KW-1185">Reference proteome</keyword>
<evidence type="ECO:0000313" key="2">
    <source>
        <dbReference type="Proteomes" id="UP000076532"/>
    </source>
</evidence>
<organism evidence="1 2">
    <name type="scientific">Athelia psychrophila</name>
    <dbReference type="NCBI Taxonomy" id="1759441"/>
    <lineage>
        <taxon>Eukaryota</taxon>
        <taxon>Fungi</taxon>
        <taxon>Dikarya</taxon>
        <taxon>Basidiomycota</taxon>
        <taxon>Agaricomycotina</taxon>
        <taxon>Agaricomycetes</taxon>
        <taxon>Agaricomycetidae</taxon>
        <taxon>Atheliales</taxon>
        <taxon>Atheliaceae</taxon>
        <taxon>Athelia</taxon>
    </lineage>
</organism>
<gene>
    <name evidence="1" type="ORF">FIBSPDRAFT_901811</name>
</gene>
<proteinExistence type="predicted"/>
<reference evidence="1 2" key="1">
    <citation type="journal article" date="2016" name="Mol. Biol. Evol.">
        <title>Comparative Genomics of Early-Diverging Mushroom-Forming Fungi Provides Insights into the Origins of Lignocellulose Decay Capabilities.</title>
        <authorList>
            <person name="Nagy L.G."/>
            <person name="Riley R."/>
            <person name="Tritt A."/>
            <person name="Adam C."/>
            <person name="Daum C."/>
            <person name="Floudas D."/>
            <person name="Sun H."/>
            <person name="Yadav J.S."/>
            <person name="Pangilinan J."/>
            <person name="Larsson K.H."/>
            <person name="Matsuura K."/>
            <person name="Barry K."/>
            <person name="Labutti K."/>
            <person name="Kuo R."/>
            <person name="Ohm R.A."/>
            <person name="Bhattacharya S.S."/>
            <person name="Shirouzu T."/>
            <person name="Yoshinaga Y."/>
            <person name="Martin F.M."/>
            <person name="Grigoriev I.V."/>
            <person name="Hibbett D.S."/>
        </authorList>
    </citation>
    <scope>NUCLEOTIDE SEQUENCE [LARGE SCALE GENOMIC DNA]</scope>
    <source>
        <strain evidence="1 2">CBS 109695</strain>
    </source>
</reference>
<name>A0A165WLM4_9AGAM</name>
<dbReference type="AlphaFoldDB" id="A0A165WLM4"/>